<dbReference type="GO" id="GO:0005886">
    <property type="term" value="C:plasma membrane"/>
    <property type="evidence" value="ECO:0007669"/>
    <property type="project" value="TreeGrafter"/>
</dbReference>
<feature type="transmembrane region" description="Helical" evidence="7">
    <location>
        <begin position="488"/>
        <end position="508"/>
    </location>
</feature>
<dbReference type="Gene3D" id="1.20.1250.20">
    <property type="entry name" value="MFS general substrate transporter like domains"/>
    <property type="match status" value="1"/>
</dbReference>
<protein>
    <submittedName>
        <fullName evidence="9">Fungal trichothecene efflux pump</fullName>
    </submittedName>
</protein>
<feature type="transmembrane region" description="Helical" evidence="7">
    <location>
        <begin position="794"/>
        <end position="818"/>
    </location>
</feature>
<feature type="domain" description="Major facilitator superfamily (MFS) profile" evidence="8">
    <location>
        <begin position="399"/>
        <end position="911"/>
    </location>
</feature>
<dbReference type="InterPro" id="IPR053791">
    <property type="entry name" value="MFS_Tri12-like"/>
</dbReference>
<feature type="transmembrane region" description="Helical" evidence="7">
    <location>
        <begin position="396"/>
        <end position="414"/>
    </location>
</feature>
<dbReference type="AlphaFoldDB" id="A0A8H7EF85"/>
<feature type="transmembrane region" description="Helical" evidence="7">
    <location>
        <begin position="120"/>
        <end position="141"/>
    </location>
</feature>
<feature type="region of interest" description="Disordered" evidence="6">
    <location>
        <begin position="313"/>
        <end position="351"/>
    </location>
</feature>
<feature type="transmembrane region" description="Helical" evidence="7">
    <location>
        <begin position="706"/>
        <end position="729"/>
    </location>
</feature>
<dbReference type="Proteomes" id="UP000596902">
    <property type="component" value="Unassembled WGS sequence"/>
</dbReference>
<organism evidence="9 10">
    <name type="scientific">Alternaria burnsii</name>
    <dbReference type="NCBI Taxonomy" id="1187904"/>
    <lineage>
        <taxon>Eukaryota</taxon>
        <taxon>Fungi</taxon>
        <taxon>Dikarya</taxon>
        <taxon>Ascomycota</taxon>
        <taxon>Pezizomycotina</taxon>
        <taxon>Dothideomycetes</taxon>
        <taxon>Pleosporomycetidae</taxon>
        <taxon>Pleosporales</taxon>
        <taxon>Pleosporineae</taxon>
        <taxon>Pleosporaceae</taxon>
        <taxon>Alternaria</taxon>
        <taxon>Alternaria sect. Alternaria</taxon>
    </lineage>
</organism>
<feature type="transmembrane region" description="Helical" evidence="7">
    <location>
        <begin position="203"/>
        <end position="221"/>
    </location>
</feature>
<dbReference type="CDD" id="cd06179">
    <property type="entry name" value="MFS_TRI12_like"/>
    <property type="match status" value="1"/>
</dbReference>
<keyword evidence="10" id="KW-1185">Reference proteome</keyword>
<proteinExistence type="predicted"/>
<dbReference type="GeneID" id="62206545"/>
<dbReference type="InterPro" id="IPR020846">
    <property type="entry name" value="MFS_dom"/>
</dbReference>
<evidence type="ECO:0000256" key="6">
    <source>
        <dbReference type="SAM" id="MobiDB-lite"/>
    </source>
</evidence>
<accession>A0A8H7EF85</accession>
<dbReference type="PROSITE" id="PS50850">
    <property type="entry name" value="MFS"/>
    <property type="match status" value="1"/>
</dbReference>
<keyword evidence="5 7" id="KW-0472">Membrane</keyword>
<feature type="transmembrane region" description="Helical" evidence="7">
    <location>
        <begin position="233"/>
        <end position="257"/>
    </location>
</feature>
<dbReference type="InterPro" id="IPR049326">
    <property type="entry name" value="Rhodopsin_dom_fungi"/>
</dbReference>
<evidence type="ECO:0000313" key="9">
    <source>
        <dbReference type="EMBL" id="KAF7673705.1"/>
    </source>
</evidence>
<feature type="transmembrane region" description="Helical" evidence="7">
    <location>
        <begin position="42"/>
        <end position="63"/>
    </location>
</feature>
<gene>
    <name evidence="9" type="ORF">GT037_008320</name>
</gene>
<feature type="transmembrane region" description="Helical" evidence="7">
    <location>
        <begin position="593"/>
        <end position="614"/>
    </location>
</feature>
<feature type="transmembrane region" description="Helical" evidence="7">
    <location>
        <begin position="520"/>
        <end position="539"/>
    </location>
</feature>
<feature type="compositionally biased region" description="Polar residues" evidence="6">
    <location>
        <begin position="332"/>
        <end position="346"/>
    </location>
</feature>
<evidence type="ECO:0000259" key="8">
    <source>
        <dbReference type="PROSITE" id="PS50850"/>
    </source>
</evidence>
<dbReference type="PANTHER" id="PTHR23501:SF109">
    <property type="entry name" value="MAJOR FACILITATOR SUPERFAMILY (MFS) PROFILE DOMAIN-CONTAINING PROTEIN-RELATED"/>
    <property type="match status" value="1"/>
</dbReference>
<feature type="transmembrane region" description="Helical" evidence="7">
    <location>
        <begin position="667"/>
        <end position="686"/>
    </location>
</feature>
<dbReference type="Pfam" id="PF06609">
    <property type="entry name" value="TRI12"/>
    <property type="match status" value="1"/>
</dbReference>
<dbReference type="Pfam" id="PF20684">
    <property type="entry name" value="Fung_rhodopsin"/>
    <property type="match status" value="1"/>
</dbReference>
<comment type="subcellular location">
    <subcellularLocation>
        <location evidence="1">Membrane</location>
        <topology evidence="1">Multi-pass membrane protein</topology>
    </subcellularLocation>
</comment>
<dbReference type="EMBL" id="JAAABM010000012">
    <property type="protein sequence ID" value="KAF7673705.1"/>
    <property type="molecule type" value="Genomic_DNA"/>
</dbReference>
<feature type="transmembrane region" description="Helical" evidence="7">
    <location>
        <begin position="761"/>
        <end position="787"/>
    </location>
</feature>
<feature type="transmembrane region" description="Helical" evidence="7">
    <location>
        <begin position="83"/>
        <end position="108"/>
    </location>
</feature>
<dbReference type="SUPFAM" id="SSF103473">
    <property type="entry name" value="MFS general substrate transporter"/>
    <property type="match status" value="1"/>
</dbReference>
<evidence type="ECO:0000313" key="10">
    <source>
        <dbReference type="Proteomes" id="UP000596902"/>
    </source>
</evidence>
<feature type="transmembrane region" description="Helical" evidence="7">
    <location>
        <begin position="551"/>
        <end position="572"/>
    </location>
</feature>
<evidence type="ECO:0000256" key="2">
    <source>
        <dbReference type="ARBA" id="ARBA00022448"/>
    </source>
</evidence>
<keyword evidence="4 7" id="KW-1133">Transmembrane helix</keyword>
<dbReference type="PANTHER" id="PTHR23501">
    <property type="entry name" value="MAJOR FACILITATOR SUPERFAMILY"/>
    <property type="match status" value="1"/>
</dbReference>
<evidence type="ECO:0000256" key="3">
    <source>
        <dbReference type="ARBA" id="ARBA00022692"/>
    </source>
</evidence>
<evidence type="ECO:0000256" key="7">
    <source>
        <dbReference type="SAM" id="Phobius"/>
    </source>
</evidence>
<dbReference type="RefSeq" id="XP_038784032.1">
    <property type="nucleotide sequence ID" value="XM_038933367.1"/>
</dbReference>
<reference evidence="9" key="1">
    <citation type="submission" date="2020-01" db="EMBL/GenBank/DDBJ databases">
        <authorList>
            <person name="Feng Z.H.Z."/>
        </authorList>
    </citation>
    <scope>NUCLEOTIDE SEQUENCE</scope>
    <source>
        <strain evidence="9">CBS107.38</strain>
    </source>
</reference>
<feature type="transmembrane region" description="Helical" evidence="7">
    <location>
        <begin position="434"/>
        <end position="452"/>
    </location>
</feature>
<feature type="transmembrane region" description="Helical" evidence="7">
    <location>
        <begin position="169"/>
        <end position="191"/>
    </location>
</feature>
<evidence type="ECO:0000256" key="4">
    <source>
        <dbReference type="ARBA" id="ARBA00022989"/>
    </source>
</evidence>
<dbReference type="GO" id="GO:0022857">
    <property type="term" value="F:transmembrane transporter activity"/>
    <property type="evidence" value="ECO:0007669"/>
    <property type="project" value="InterPro"/>
</dbReference>
<feature type="transmembrane region" description="Helical" evidence="7">
    <location>
        <begin position="6"/>
        <end position="30"/>
    </location>
</feature>
<feature type="transmembrane region" description="Helical" evidence="7">
    <location>
        <begin position="464"/>
        <end position="482"/>
    </location>
</feature>
<feature type="transmembrane region" description="Helical" evidence="7">
    <location>
        <begin position="887"/>
        <end position="906"/>
    </location>
</feature>
<dbReference type="InterPro" id="IPR010573">
    <property type="entry name" value="MFS_Str1/Tri12-like"/>
</dbReference>
<keyword evidence="3 7" id="KW-0812">Transmembrane</keyword>
<feature type="transmembrane region" description="Helical" evidence="7">
    <location>
        <begin position="736"/>
        <end position="755"/>
    </location>
</feature>
<evidence type="ECO:0000256" key="5">
    <source>
        <dbReference type="ARBA" id="ARBA00023136"/>
    </source>
</evidence>
<feature type="transmembrane region" description="Helical" evidence="7">
    <location>
        <begin position="626"/>
        <end position="646"/>
    </location>
</feature>
<feature type="compositionally biased region" description="Basic and acidic residues" evidence="6">
    <location>
        <begin position="321"/>
        <end position="330"/>
    </location>
</feature>
<reference evidence="9" key="2">
    <citation type="submission" date="2020-08" db="EMBL/GenBank/DDBJ databases">
        <title>Draft Genome Sequence of Cumin Blight Pathogen Alternaria burnsii.</title>
        <authorList>
            <person name="Feng Z."/>
        </authorList>
    </citation>
    <scope>NUCLEOTIDE SEQUENCE</scope>
    <source>
        <strain evidence="9">CBS107.38</strain>
    </source>
</reference>
<sequence length="953" mass="103062">MSGPTSPQLALAVLVLLPFDVLTWALRFHVRLSRKAWGPDDWSMVVAIPLFIVSTMGMLGIAFTGGGKRDSELTADEKQTAMFWWFIMQTMFCLAAIPVKWAICFTLLRIANGKKVYEWSIYAIMAAVAAVMASTTIYEFFHCTPIAMNWRAVEGGSCKAQSNITGFSFALSAVSIFSDWFCAIIPIPLLWNVQIDFRVKISIIALLGLGIFASTAAIVRLTVTVNLSATTDFLYYAMPVAAWAHAELGLGVVLANLSALRPLLEKVLDIGSALRSGSKKRTGDQTSGDRYMELEEGVRNRKSAALSKRLSVMKGNGATSRGEEDLDGFRESASSNTMPSVGSDNSPPAIISEKAVPETNNRLTSLDSEEADKLRSEALSTDVTKLKNGYFSSPRIVGSFLGTGIVVVATYFQFQALAAAVSSVNADIGPSANIALVNTVWTVSQPISLLLFGRLSDRFGRRSFALGSCVLAIVGGIVAATAQSIETLIGAEVIMGVASGVPAAYPLLAGELVSNKHKYIGTALVVVPNVIATGFGAYIGLRLVQVANWRWIFYIYIMMMVPGAILWFSFYHPPCYTQLHGKRSSKLAELKKVDWTGVSLLVAGLALFLLGISWGGPAQPWSSPRILGLLLSGAAAIVAFILYEVFLPPAQPIIPMYFFGDMRGFTCLEVISATYGIINIALFVMWPQQVVYIFGSTVSSWEETAWLSTTAAFGLWGGIVILGPLMSWIGHIRYQILISSIWMTAFLGAMASITVEDKARAIAFSFLAGWTIGWGEVIAAIVVQYVVSDQDLGVAFSVISASRTIFGSIFTAAFIAVYTNKVPGYLTSIVPQRVLADGLPASSLSALMTAAATANQTALLEIDGMTPELLHTTNIAVSDAYSKSYAYVYYFSVAIGVLAIIASLCMRDFDEYLTGHVSRQLYHKRDRSTDPLEVTTREVDEVQDGDIEGKMTG</sequence>
<keyword evidence="2" id="KW-0813">Transport</keyword>
<evidence type="ECO:0000256" key="1">
    <source>
        <dbReference type="ARBA" id="ARBA00004141"/>
    </source>
</evidence>
<comment type="caution">
    <text evidence="9">The sequence shown here is derived from an EMBL/GenBank/DDBJ whole genome shotgun (WGS) entry which is preliminary data.</text>
</comment>
<dbReference type="InterPro" id="IPR036259">
    <property type="entry name" value="MFS_trans_sf"/>
</dbReference>
<name>A0A8H7EF85_9PLEO</name>